<dbReference type="EMBL" id="CAJOBE010001222">
    <property type="protein sequence ID" value="CAF3725193.1"/>
    <property type="molecule type" value="Genomic_DNA"/>
</dbReference>
<evidence type="ECO:0000313" key="3">
    <source>
        <dbReference type="EMBL" id="CAF3725193.1"/>
    </source>
</evidence>
<dbReference type="InterPro" id="IPR057596">
    <property type="entry name" value="RDRP_core"/>
</dbReference>
<proteinExistence type="inferred from homology"/>
<dbReference type="InterPro" id="IPR007855">
    <property type="entry name" value="RDRP"/>
</dbReference>
<comment type="caution">
    <text evidence="3">The sequence shown here is derived from an EMBL/GenBank/DDBJ whole genome shotgun (WGS) entry which is preliminary data.</text>
</comment>
<feature type="domain" description="RDRP core" evidence="2">
    <location>
        <begin position="514"/>
        <end position="1090"/>
    </location>
</feature>
<evidence type="ECO:0000259" key="2">
    <source>
        <dbReference type="Pfam" id="PF05183"/>
    </source>
</evidence>
<keyword evidence="1" id="KW-0694">RNA-binding</keyword>
<comment type="similarity">
    <text evidence="1">Belongs to the RdRP family.</text>
</comment>
<dbReference type="EC" id="2.7.7.48" evidence="1"/>
<evidence type="ECO:0000256" key="1">
    <source>
        <dbReference type="RuleBase" id="RU363098"/>
    </source>
</evidence>
<dbReference type="GO" id="GO:0031380">
    <property type="term" value="C:nuclear RNA-directed RNA polymerase complex"/>
    <property type="evidence" value="ECO:0007669"/>
    <property type="project" value="TreeGrafter"/>
</dbReference>
<dbReference type="GO" id="GO:0003723">
    <property type="term" value="F:RNA binding"/>
    <property type="evidence" value="ECO:0007669"/>
    <property type="project" value="UniProtKB-KW"/>
</dbReference>
<dbReference type="GO" id="GO:0030422">
    <property type="term" value="P:siRNA processing"/>
    <property type="evidence" value="ECO:0007669"/>
    <property type="project" value="TreeGrafter"/>
</dbReference>
<evidence type="ECO:0000313" key="4">
    <source>
        <dbReference type="Proteomes" id="UP000663874"/>
    </source>
</evidence>
<reference evidence="3" key="1">
    <citation type="submission" date="2021-02" db="EMBL/GenBank/DDBJ databases">
        <authorList>
            <person name="Nowell W R."/>
        </authorList>
    </citation>
    <scope>NUCLEOTIDE SEQUENCE</scope>
</reference>
<keyword evidence="1" id="KW-0808">Transferase</keyword>
<keyword evidence="1" id="KW-0548">Nucleotidyltransferase</keyword>
<keyword evidence="1" id="KW-0696">RNA-directed RNA polymerase</keyword>
<sequence>MPFRKKQTTDQRRNSIESTVSLWDKLPEVNSVTIDIANENDFLDEDDLTENDTEDEFETLNDVSNLPKPLHKRFASSSNLENIQQNTPLWIFEEYDQIKLIVHTIHAEDIKTELQRRLSRQGIRLMANDNGSIRSWHFGLSFIRFQLERSHPIDIIRFTSIQSFPFWLRFKNSIQRQQRQRRIKSNSERIKPIRYGYSPPYRVSLRYGALTKLNEFYYSVEHSWSNQPKTRWSLFINNDYFGGFIDWVMEEPKERKKKQLLAINIDRTIIIHLLPDGFVMYICQTCNMNEFSAKEKKFNNVVRRQRPPPSFSRRSVPMRPAFADDRLPQRSSYEKDKRSSIRNGIYFPTVQFELRIDPNHIANEKAQKTIRHTYKLLTNFFTLHNITICHGMIDSRQGPQVNSFPTLKLPTLIMQYSWQMLVNIGYRLQVQMDQQFRNDLHQLSREKRNADDLFYRVSVYLSRLFTLEPFVNLSEKLHDAVKESKRKREESTFGLINSLDSQTNTETYIPSVTLTPTTIRIKPLKLCRTNRVLRAEQEFGKALEHFALVEIRDENGQRIQSFHFRDLRDLFLDYLKNGFTLMDSNRYYQYLHHSQSQLRVNQFWFYHHEPGINRSHDEAYEWMGKFDKERNIAKYTSRVALCFSTTTPTININEKNVHYITDIKTKDGKLTFTDGCGTMSEQLRNDIQKQLGKRPFSAVQFRYAGAKGVVSVDPRLGSGHHLCIRDSMNKFKSEHRCFEVCKISAPRSLYLNRQAILLLSHRRISDAVFLILQQRNHLTLIRALLRNNDARNLLDEKLPYWFLPYGAKTDFVREPFFRQLLIAACLISIGELLRRTRIRVPRNKARNMFGIIDEYNVLKPNEVYIQYTRLNDHEEKEINNKGEKASILHNCEVVITKNPCHHPGDIRTFTAVNYEALKHLKDVVVFSQQGDCPASHQISGSDLDGDEYAVIWHQDLVPLQTPNAIPYNYDSQKAPPELDRPVKRDDINDVVLHIAESDYLGRLSNLHLAYADHYGVDSNERPKEAVFSTIELAGVISQEVDSGKTGQHPVDDNKIMEQKKALGDARPDFMENVNMKSYPSKKILGKLYRSSRRMLRGWNQLLRRHRHLRHLKVRTPVDDEIDDEEEQEQEANADDSQKNIIALDSSLLNTNPSPQAQEISAIASQLFYVYRQEMLEILNLYGLSHESDLWCRKSTNTTGGELEDTAYTQLEQLVVRTRDAFFLRLVSFCPNNRDTCNANTAFENLCPECQEMHNAVAAALYRECYSGQNGSERAPILSLPWLFTTALLQTRQRDLPSTQGLLSVAMAAAINDLVTHHLLQLGGLTVTLHTSNHRQVEASVHWTVCVFVEILHYCLKSKSFTSWPMILGRFICKTAPVQECNAIDEWSLVFDSAEQDDLYAATLISMEWTENDDELMHSYFIQLLEICFDLGQSMTDDNNEYLRMSEEIILLLQRVAIDETPWPKNWT</sequence>
<accession>A0A818WJY0</accession>
<dbReference type="PANTHER" id="PTHR23079">
    <property type="entry name" value="RNA-DEPENDENT RNA POLYMERASE"/>
    <property type="match status" value="1"/>
</dbReference>
<gene>
    <name evidence="3" type="ORF">FNK824_LOCUS10729</name>
</gene>
<dbReference type="Proteomes" id="UP000663874">
    <property type="component" value="Unassembled WGS sequence"/>
</dbReference>
<dbReference type="Pfam" id="PF05183">
    <property type="entry name" value="RdRP"/>
    <property type="match status" value="1"/>
</dbReference>
<name>A0A818WJY0_9BILA</name>
<dbReference type="GO" id="GO:0003968">
    <property type="term" value="F:RNA-directed RNA polymerase activity"/>
    <property type="evidence" value="ECO:0007669"/>
    <property type="project" value="UniProtKB-KW"/>
</dbReference>
<dbReference type="PANTHER" id="PTHR23079:SF55">
    <property type="entry name" value="RNA-DIRECTED RNA POLYMERASE"/>
    <property type="match status" value="1"/>
</dbReference>
<organism evidence="3 4">
    <name type="scientific">Rotaria sordida</name>
    <dbReference type="NCBI Taxonomy" id="392033"/>
    <lineage>
        <taxon>Eukaryota</taxon>
        <taxon>Metazoa</taxon>
        <taxon>Spiralia</taxon>
        <taxon>Gnathifera</taxon>
        <taxon>Rotifera</taxon>
        <taxon>Eurotatoria</taxon>
        <taxon>Bdelloidea</taxon>
        <taxon>Philodinida</taxon>
        <taxon>Philodinidae</taxon>
        <taxon>Rotaria</taxon>
    </lineage>
</organism>
<protein>
    <recommendedName>
        <fullName evidence="1">RNA-dependent RNA polymerase</fullName>
        <ecNumber evidence="1">2.7.7.48</ecNumber>
    </recommendedName>
</protein>
<comment type="catalytic activity">
    <reaction evidence="1">
        <text>RNA(n) + a ribonucleoside 5'-triphosphate = RNA(n+1) + diphosphate</text>
        <dbReference type="Rhea" id="RHEA:21248"/>
        <dbReference type="Rhea" id="RHEA-COMP:14527"/>
        <dbReference type="Rhea" id="RHEA-COMP:17342"/>
        <dbReference type="ChEBI" id="CHEBI:33019"/>
        <dbReference type="ChEBI" id="CHEBI:61557"/>
        <dbReference type="ChEBI" id="CHEBI:140395"/>
        <dbReference type="EC" id="2.7.7.48"/>
    </reaction>
</comment>